<accession>A0A6A5BVS9</accession>
<name>A0A6A5BVS9_NAEFO</name>
<sequence length="497" mass="55847">MSTTSYIDINALLGSSSDPQTYRWSYSAPLGSASSSTTTTAATITTMSVAGTSSSSSAVSNSYGSMALKTTEQLFESSTSYKTPSYHHANENNNIQTKPQPVNHNTLNGGDDHQTNNNNNNNQKLISSSAHDASQPTTTTTSNEMDNDSKSVIMDEEDDDDVVYLGYQHPHTNDDDDEDEDISNNVDATPRNTKRRTFRHSEPVKSARFTSPSTSRAHRNIQTPSPRLSSHEEDSETGESESEEEENSIITDTPSICSERDLSPPKKNRKTKGRKRDLEEVREKLKKYSKRVKNDERQVTQNGVTAQQFIVPHVTPSDNNSQQLPSSILQHVAPPGPQILQVPPLAQQPSASNDGQTAEQAFSAKQEITKKLVDSYGEERLIPDIVNFVTVMQKMNPEDMTCVLKRIIEENNGNFLDTRNAYYYLLCEIKECIPSKRAKVQKTWNRRKDETKKNNRNWKLLLEQYPKLSNYDISSKLSPLQIRDVIDKYPALQDKFK</sequence>
<dbReference type="AlphaFoldDB" id="A0A6A5BVS9"/>
<dbReference type="Proteomes" id="UP000444721">
    <property type="component" value="Unassembled WGS sequence"/>
</dbReference>
<dbReference type="GeneID" id="68108957"/>
<evidence type="ECO:0000313" key="3">
    <source>
        <dbReference type="Proteomes" id="UP000444721"/>
    </source>
</evidence>
<feature type="region of interest" description="Disordered" evidence="1">
    <location>
        <begin position="166"/>
        <end position="280"/>
    </location>
</feature>
<feature type="compositionally biased region" description="Polar residues" evidence="1">
    <location>
        <begin position="91"/>
        <end position="108"/>
    </location>
</feature>
<feature type="compositionally biased region" description="Polar residues" evidence="1">
    <location>
        <begin position="208"/>
        <end position="228"/>
    </location>
</feature>
<feature type="compositionally biased region" description="Acidic residues" evidence="1">
    <location>
        <begin position="233"/>
        <end position="247"/>
    </location>
</feature>
<dbReference type="EMBL" id="VFQX01000027">
    <property type="protein sequence ID" value="KAF0979396.1"/>
    <property type="molecule type" value="Genomic_DNA"/>
</dbReference>
<proteinExistence type="predicted"/>
<comment type="caution">
    <text evidence="2">The sequence shown here is derived from an EMBL/GenBank/DDBJ whole genome shotgun (WGS) entry which is preliminary data.</text>
</comment>
<dbReference type="VEuPathDB" id="AmoebaDB:NfTy_055040"/>
<dbReference type="VEuPathDB" id="AmoebaDB:FDP41_001739"/>
<protein>
    <submittedName>
        <fullName evidence="2">Uncharacterized protein</fullName>
    </submittedName>
</protein>
<organism evidence="2 3">
    <name type="scientific">Naegleria fowleri</name>
    <name type="common">Brain eating amoeba</name>
    <dbReference type="NCBI Taxonomy" id="5763"/>
    <lineage>
        <taxon>Eukaryota</taxon>
        <taxon>Discoba</taxon>
        <taxon>Heterolobosea</taxon>
        <taxon>Tetramitia</taxon>
        <taxon>Eutetramitia</taxon>
        <taxon>Vahlkampfiidae</taxon>
        <taxon>Naegleria</taxon>
    </lineage>
</organism>
<evidence type="ECO:0000313" key="2">
    <source>
        <dbReference type="EMBL" id="KAF0979396.1"/>
    </source>
</evidence>
<keyword evidence="3" id="KW-1185">Reference proteome</keyword>
<gene>
    <name evidence="2" type="ORF">FDP41_001739</name>
</gene>
<feature type="compositionally biased region" description="Polar residues" evidence="1">
    <location>
        <begin position="123"/>
        <end position="144"/>
    </location>
</feature>
<feature type="region of interest" description="Disordered" evidence="1">
    <location>
        <begin position="79"/>
        <end position="149"/>
    </location>
</feature>
<dbReference type="VEuPathDB" id="AmoebaDB:NF0035830"/>
<feature type="compositionally biased region" description="Basic residues" evidence="1">
    <location>
        <begin position="266"/>
        <end position="275"/>
    </location>
</feature>
<evidence type="ECO:0000256" key="1">
    <source>
        <dbReference type="SAM" id="MobiDB-lite"/>
    </source>
</evidence>
<dbReference type="RefSeq" id="XP_044564109.1">
    <property type="nucleotide sequence ID" value="XM_044704856.1"/>
</dbReference>
<reference evidence="2 3" key="1">
    <citation type="journal article" date="2019" name="Sci. Rep.">
        <title>Nanopore sequencing improves the draft genome of the human pathogenic amoeba Naegleria fowleri.</title>
        <authorList>
            <person name="Liechti N."/>
            <person name="Schurch N."/>
            <person name="Bruggmann R."/>
            <person name="Wittwer M."/>
        </authorList>
    </citation>
    <scope>NUCLEOTIDE SEQUENCE [LARGE SCALE GENOMIC DNA]</scope>
    <source>
        <strain evidence="2 3">ATCC 30894</strain>
    </source>
</reference>